<gene>
    <name evidence="1" type="ORF">SDC9_161311</name>
</gene>
<accession>A0A645FHS7</accession>
<protein>
    <submittedName>
        <fullName evidence="1">Uncharacterized protein</fullName>
    </submittedName>
</protein>
<organism evidence="1">
    <name type="scientific">bioreactor metagenome</name>
    <dbReference type="NCBI Taxonomy" id="1076179"/>
    <lineage>
        <taxon>unclassified sequences</taxon>
        <taxon>metagenomes</taxon>
        <taxon>ecological metagenomes</taxon>
    </lineage>
</organism>
<comment type="caution">
    <text evidence="1">The sequence shown here is derived from an EMBL/GenBank/DDBJ whole genome shotgun (WGS) entry which is preliminary data.</text>
</comment>
<evidence type="ECO:0000313" key="1">
    <source>
        <dbReference type="EMBL" id="MPN13985.1"/>
    </source>
</evidence>
<sequence>MQNIAVKNSKVIITVSRYSLKENTIFCSAVIRINAVTSCENRVPRKIPKAIEITPITKVSMKNIKATFFCGTPSNI</sequence>
<dbReference type="EMBL" id="VSSQ01060559">
    <property type="protein sequence ID" value="MPN13985.1"/>
    <property type="molecule type" value="Genomic_DNA"/>
</dbReference>
<dbReference type="AlphaFoldDB" id="A0A645FHS7"/>
<reference evidence="1" key="1">
    <citation type="submission" date="2019-08" db="EMBL/GenBank/DDBJ databases">
        <authorList>
            <person name="Kucharzyk K."/>
            <person name="Murdoch R.W."/>
            <person name="Higgins S."/>
            <person name="Loffler F."/>
        </authorList>
    </citation>
    <scope>NUCLEOTIDE SEQUENCE</scope>
</reference>
<proteinExistence type="predicted"/>
<name>A0A645FHS7_9ZZZZ</name>